<feature type="compositionally biased region" description="Basic and acidic residues" evidence="1">
    <location>
        <begin position="102"/>
        <end position="123"/>
    </location>
</feature>
<evidence type="ECO:0000313" key="4">
    <source>
        <dbReference type="Proteomes" id="UP000220922"/>
    </source>
</evidence>
<organism evidence="3 4">
    <name type="scientific">Candidatus Chloroploca asiatica</name>
    <dbReference type="NCBI Taxonomy" id="1506545"/>
    <lineage>
        <taxon>Bacteria</taxon>
        <taxon>Bacillati</taxon>
        <taxon>Chloroflexota</taxon>
        <taxon>Chloroflexia</taxon>
        <taxon>Chloroflexales</taxon>
        <taxon>Chloroflexineae</taxon>
        <taxon>Oscillochloridaceae</taxon>
        <taxon>Candidatus Chloroploca</taxon>
    </lineage>
</organism>
<proteinExistence type="predicted"/>
<keyword evidence="2" id="KW-0472">Membrane</keyword>
<dbReference type="RefSeq" id="WP_097652843.1">
    <property type="nucleotide sequence ID" value="NZ_LYXE01000086.1"/>
</dbReference>
<evidence type="ECO:0000313" key="3">
    <source>
        <dbReference type="EMBL" id="PDV98993.1"/>
    </source>
</evidence>
<sequence>METTETATTIQLVGAGAFGVVIGWYIYFINRYRKGDVQLSDLVTLIGILGGGSILALFPARSDLFGAFGIGLAIGFFGYFIVLIFLVGTSKNFTVDWFLDGRRTLPDGKEGYPDDPDRRDRPMEGGASGTGGGPTPIN</sequence>
<comment type="caution">
    <text evidence="3">The sequence shown here is derived from an EMBL/GenBank/DDBJ whole genome shotgun (WGS) entry which is preliminary data.</text>
</comment>
<dbReference type="OrthoDB" id="3400644at2"/>
<feature type="region of interest" description="Disordered" evidence="1">
    <location>
        <begin position="102"/>
        <end position="138"/>
    </location>
</feature>
<dbReference type="Proteomes" id="UP000220922">
    <property type="component" value="Unassembled WGS sequence"/>
</dbReference>
<feature type="transmembrane region" description="Helical" evidence="2">
    <location>
        <begin position="64"/>
        <end position="87"/>
    </location>
</feature>
<gene>
    <name evidence="3" type="ORF">A9Q02_14180</name>
</gene>
<evidence type="ECO:0000256" key="2">
    <source>
        <dbReference type="SAM" id="Phobius"/>
    </source>
</evidence>
<reference evidence="3 4" key="1">
    <citation type="submission" date="2016-05" db="EMBL/GenBank/DDBJ databases">
        <authorList>
            <person name="Lavstsen T."/>
            <person name="Jespersen J.S."/>
        </authorList>
    </citation>
    <scope>NUCLEOTIDE SEQUENCE [LARGE SCALE GENOMIC DNA]</scope>
    <source>
        <strain evidence="3 4">B7-9</strain>
    </source>
</reference>
<feature type="compositionally biased region" description="Gly residues" evidence="1">
    <location>
        <begin position="126"/>
        <end position="138"/>
    </location>
</feature>
<protein>
    <submittedName>
        <fullName evidence="3">Uncharacterized protein</fullName>
    </submittedName>
</protein>
<evidence type="ECO:0000256" key="1">
    <source>
        <dbReference type="SAM" id="MobiDB-lite"/>
    </source>
</evidence>
<dbReference type="EMBL" id="LYXE01000086">
    <property type="protein sequence ID" value="PDV98993.1"/>
    <property type="molecule type" value="Genomic_DNA"/>
</dbReference>
<accession>A0A2H3KLN9</accession>
<name>A0A2H3KLN9_9CHLR</name>
<feature type="transmembrane region" description="Helical" evidence="2">
    <location>
        <begin position="39"/>
        <end position="58"/>
    </location>
</feature>
<keyword evidence="2" id="KW-0812">Transmembrane</keyword>
<keyword evidence="2" id="KW-1133">Transmembrane helix</keyword>
<dbReference type="AlphaFoldDB" id="A0A2H3KLN9"/>
<keyword evidence="4" id="KW-1185">Reference proteome</keyword>
<feature type="transmembrane region" description="Helical" evidence="2">
    <location>
        <begin position="6"/>
        <end position="27"/>
    </location>
</feature>